<evidence type="ECO:0000256" key="1">
    <source>
        <dbReference type="SAM" id="MobiDB-lite"/>
    </source>
</evidence>
<feature type="domain" description="PA" evidence="3">
    <location>
        <begin position="192"/>
        <end position="272"/>
    </location>
</feature>
<comment type="caution">
    <text evidence="4">The sequence shown here is derived from an EMBL/GenBank/DDBJ whole genome shotgun (WGS) entry which is preliminary data.</text>
</comment>
<evidence type="ECO:0000259" key="3">
    <source>
        <dbReference type="Pfam" id="PF02225"/>
    </source>
</evidence>
<dbReference type="GO" id="GO:0004180">
    <property type="term" value="F:carboxypeptidase activity"/>
    <property type="evidence" value="ECO:0007669"/>
    <property type="project" value="TreeGrafter"/>
</dbReference>
<keyword evidence="2" id="KW-0812">Transmembrane</keyword>
<dbReference type="PANTHER" id="PTHR10404">
    <property type="entry name" value="N-ACETYLATED-ALPHA-LINKED ACIDIC DIPEPTIDASE"/>
    <property type="match status" value="1"/>
</dbReference>
<evidence type="ECO:0000313" key="4">
    <source>
        <dbReference type="EMBL" id="CEG05261.1"/>
    </source>
</evidence>
<dbReference type="CDD" id="cd02121">
    <property type="entry name" value="PA_GCPII_like"/>
    <property type="match status" value="1"/>
</dbReference>
<keyword evidence="2" id="KW-0472">Membrane</keyword>
<dbReference type="EMBL" id="CBMI010003390">
    <property type="protein sequence ID" value="CEG05261.1"/>
    <property type="molecule type" value="Genomic_DNA"/>
</dbReference>
<evidence type="ECO:0000256" key="2">
    <source>
        <dbReference type="SAM" id="Phobius"/>
    </source>
</evidence>
<feature type="region of interest" description="Disordered" evidence="1">
    <location>
        <begin position="252"/>
        <end position="276"/>
    </location>
</feature>
<keyword evidence="2" id="KW-1133">Transmembrane helix</keyword>
<dbReference type="InterPro" id="IPR003137">
    <property type="entry name" value="PA_domain"/>
</dbReference>
<dbReference type="AlphaFoldDB" id="A0A090N5W9"/>
<sequence>MPTESTPLIQTVRVGPPRRRYPHQTWRRFFTLICSVVVVGGFGLFVIQTLLIGPKHHHGHPGSWLPGKSRLSYDDLERILFDTPDPKKAEEWSRYYTSGPHLAGKNLSQAEWTRDRWEEFGVKSSIVSYDAYLNYPVDASVSILEKTKTKNGKEWNTTFKASLEEDIIEEDPTTSLDNRVPIFHGYSASGNVTASFVYVNYGTYQDYQDLVDAKVDVEGKIAIARYGGIFRGLKIKRAQELGFTGVLIYSDPGDDGERTEENGYKPYPDGPARNPSAVQRGSAEFLSIRPGDPYVTSYSTLRTRLTF</sequence>
<dbReference type="SUPFAM" id="SSF52025">
    <property type="entry name" value="PA domain"/>
    <property type="match status" value="1"/>
</dbReference>
<proteinExistence type="predicted"/>
<gene>
    <name evidence="4" type="ORF">BN850_0103520</name>
</gene>
<dbReference type="InterPro" id="IPR046450">
    <property type="entry name" value="PA_dom_sf"/>
</dbReference>
<dbReference type="Gene3D" id="3.50.30.30">
    <property type="match status" value="1"/>
</dbReference>
<accession>A0A090N5W9</accession>
<feature type="transmembrane region" description="Helical" evidence="2">
    <location>
        <begin position="29"/>
        <end position="51"/>
    </location>
</feature>
<reference evidence="4" key="1">
    <citation type="submission" date="2013-05" db="EMBL/GenBank/DDBJ databases">
        <title>Draft genome sequences of six wheat associated Fusarium spp. isolates.</title>
        <authorList>
            <person name="Moolhuijzen P.M."/>
            <person name="Manners J.M."/>
            <person name="Wilcox S."/>
            <person name="Bellgard M.I."/>
            <person name="Gardiner D.M."/>
        </authorList>
    </citation>
    <scope>NUCLEOTIDE SEQUENCE</scope>
    <source>
        <strain evidence="4">CS3069</strain>
    </source>
</reference>
<dbReference type="PANTHER" id="PTHR10404:SF46">
    <property type="entry name" value="VACUOLAR PROTEIN SORTING-ASSOCIATED PROTEIN 70"/>
    <property type="match status" value="1"/>
</dbReference>
<name>A0A090N5W9_9HYPO</name>
<dbReference type="InterPro" id="IPR039373">
    <property type="entry name" value="Peptidase_M28B"/>
</dbReference>
<organism evidence="4">
    <name type="scientific">Fusarium clavum</name>
    <dbReference type="NCBI Taxonomy" id="2594811"/>
    <lineage>
        <taxon>Eukaryota</taxon>
        <taxon>Fungi</taxon>
        <taxon>Dikarya</taxon>
        <taxon>Ascomycota</taxon>
        <taxon>Pezizomycotina</taxon>
        <taxon>Sordariomycetes</taxon>
        <taxon>Hypocreomycetidae</taxon>
        <taxon>Hypocreales</taxon>
        <taxon>Nectriaceae</taxon>
        <taxon>Fusarium</taxon>
        <taxon>Fusarium incarnatum-equiseti species complex</taxon>
    </lineage>
</organism>
<protein>
    <submittedName>
        <fullName evidence="4">WGS project CBMI000000000 data, contig CS3069_c003392</fullName>
    </submittedName>
</protein>
<dbReference type="Pfam" id="PF02225">
    <property type="entry name" value="PA"/>
    <property type="match status" value="1"/>
</dbReference>